<dbReference type="GO" id="GO:0046856">
    <property type="term" value="P:phosphatidylinositol dephosphorylation"/>
    <property type="evidence" value="ECO:0007669"/>
    <property type="project" value="InterPro"/>
</dbReference>
<dbReference type="InterPro" id="IPR000300">
    <property type="entry name" value="IPPc"/>
</dbReference>
<comment type="caution">
    <text evidence="4">The sequence shown here is derived from an EMBL/GenBank/DDBJ whole genome shotgun (WGS) entry which is preliminary data.</text>
</comment>
<protein>
    <submittedName>
        <fullName evidence="4">Deoxyribonuclease I</fullName>
    </submittedName>
</protein>
<dbReference type="GO" id="GO:0034485">
    <property type="term" value="F:phosphatidylinositol-3,4,5-trisphosphate 5-phosphatase activity"/>
    <property type="evidence" value="ECO:0007669"/>
    <property type="project" value="TreeGrafter"/>
</dbReference>
<dbReference type="GO" id="GO:0004439">
    <property type="term" value="F:phosphatidylinositol-4,5-bisphosphate 5-phosphatase activity"/>
    <property type="evidence" value="ECO:0007669"/>
    <property type="project" value="TreeGrafter"/>
</dbReference>
<evidence type="ECO:0000259" key="3">
    <source>
        <dbReference type="SMART" id="SM00128"/>
    </source>
</evidence>
<dbReference type="Pfam" id="PF22669">
    <property type="entry name" value="Exo_endo_phos2"/>
    <property type="match status" value="1"/>
</dbReference>
<evidence type="ECO:0000256" key="1">
    <source>
        <dbReference type="ARBA" id="ARBA00010768"/>
    </source>
</evidence>
<name>A0AAD8MVR8_9APIA</name>
<dbReference type="AlphaFoldDB" id="A0AAD8MVR8"/>
<dbReference type="Gene3D" id="3.60.10.10">
    <property type="entry name" value="Endonuclease/exonuclease/phosphatase"/>
    <property type="match status" value="2"/>
</dbReference>
<dbReference type="PANTHER" id="PTHR45666:SF18">
    <property type="entry name" value="TYPE IV INOSITOL POLYPHOSPHATE 5-PHOSPHATASE 9"/>
    <property type="match status" value="1"/>
</dbReference>
<comment type="similarity">
    <text evidence="1">Belongs to the inositol polyphosphate 5-phosphatase family.</text>
</comment>
<dbReference type="SUPFAM" id="SSF56219">
    <property type="entry name" value="DNase I-like"/>
    <property type="match status" value="1"/>
</dbReference>
<keyword evidence="5" id="KW-1185">Reference proteome</keyword>
<reference evidence="4" key="1">
    <citation type="submission" date="2023-02" db="EMBL/GenBank/DDBJ databases">
        <title>Genome of toxic invasive species Heracleum sosnowskyi carries increased number of genes despite the absence of recent whole-genome duplications.</title>
        <authorList>
            <person name="Schelkunov M."/>
            <person name="Shtratnikova V."/>
            <person name="Makarenko M."/>
            <person name="Klepikova A."/>
            <person name="Omelchenko D."/>
            <person name="Novikova G."/>
            <person name="Obukhova E."/>
            <person name="Bogdanov V."/>
            <person name="Penin A."/>
            <person name="Logacheva M."/>
        </authorList>
    </citation>
    <scope>NUCLEOTIDE SEQUENCE</scope>
    <source>
        <strain evidence="4">Hsosn_3</strain>
        <tissue evidence="4">Leaf</tissue>
    </source>
</reference>
<dbReference type="GO" id="GO:0004445">
    <property type="term" value="F:inositol-polyphosphate 5-phosphatase activity"/>
    <property type="evidence" value="ECO:0007669"/>
    <property type="project" value="InterPro"/>
</dbReference>
<evidence type="ECO:0000313" key="4">
    <source>
        <dbReference type="EMBL" id="KAK1387151.1"/>
    </source>
</evidence>
<reference evidence="4" key="2">
    <citation type="submission" date="2023-05" db="EMBL/GenBank/DDBJ databases">
        <authorList>
            <person name="Schelkunov M.I."/>
        </authorList>
    </citation>
    <scope>NUCLEOTIDE SEQUENCE</scope>
    <source>
        <strain evidence="4">Hsosn_3</strain>
        <tissue evidence="4">Leaf</tissue>
    </source>
</reference>
<dbReference type="Proteomes" id="UP001237642">
    <property type="component" value="Unassembled WGS sequence"/>
</dbReference>
<evidence type="ECO:0000256" key="2">
    <source>
        <dbReference type="ARBA" id="ARBA00022801"/>
    </source>
</evidence>
<accession>A0AAD8MVR8</accession>
<dbReference type="SMART" id="SM00128">
    <property type="entry name" value="IPPc"/>
    <property type="match status" value="1"/>
</dbReference>
<feature type="domain" description="Inositol polyphosphate-related phosphatase" evidence="3">
    <location>
        <begin position="28"/>
        <end position="274"/>
    </location>
</feature>
<organism evidence="4 5">
    <name type="scientific">Heracleum sosnowskyi</name>
    <dbReference type="NCBI Taxonomy" id="360622"/>
    <lineage>
        <taxon>Eukaryota</taxon>
        <taxon>Viridiplantae</taxon>
        <taxon>Streptophyta</taxon>
        <taxon>Embryophyta</taxon>
        <taxon>Tracheophyta</taxon>
        <taxon>Spermatophyta</taxon>
        <taxon>Magnoliopsida</taxon>
        <taxon>eudicotyledons</taxon>
        <taxon>Gunneridae</taxon>
        <taxon>Pentapetalae</taxon>
        <taxon>asterids</taxon>
        <taxon>campanulids</taxon>
        <taxon>Apiales</taxon>
        <taxon>Apiaceae</taxon>
        <taxon>Apioideae</taxon>
        <taxon>apioid superclade</taxon>
        <taxon>Tordylieae</taxon>
        <taxon>Tordyliinae</taxon>
        <taxon>Heracleum</taxon>
    </lineage>
</organism>
<proteinExistence type="inferred from homology"/>
<dbReference type="InterPro" id="IPR045849">
    <property type="entry name" value="IP5P_plant"/>
</dbReference>
<dbReference type="PANTHER" id="PTHR45666">
    <property type="entry name" value="TYPE IV INOSITOL POLYPHOSPHATE 5-PHOSPHATASE 9"/>
    <property type="match status" value="1"/>
</dbReference>
<gene>
    <name evidence="4" type="ORF">POM88_015329</name>
</gene>
<sequence>MPGKLNEVMWPRLVARDELQGICQYMECGRVSPTDDLDTEDIFQDTQNTPICDIYVFGFQEVVPLKAANILGTEKSKICMKWNSLIRKTLNKNTCSTQQDFRCLISCGIMGCLGNKGSVSVRFRLHETSFCLGPTLDLPRNILEHERVIILGDLNYRISLPEHKIRELVDKGDWNMLLQNDQLRQETRDGQVFEGWHEGVIRFAPTYKYDLESDSYYGTDDPTKAQKKRAPAWCDRIMWLGEGLKQHSYTRNESKLSDHRPVKAVFTIQVKVLQTDIVSRVFRGV</sequence>
<dbReference type="InterPro" id="IPR036691">
    <property type="entry name" value="Endo/exonu/phosph_ase_sf"/>
</dbReference>
<dbReference type="EMBL" id="JAUIZM010000004">
    <property type="protein sequence ID" value="KAK1387151.1"/>
    <property type="molecule type" value="Genomic_DNA"/>
</dbReference>
<keyword evidence="2" id="KW-0378">Hydrolase</keyword>
<evidence type="ECO:0000313" key="5">
    <source>
        <dbReference type="Proteomes" id="UP001237642"/>
    </source>
</evidence>